<proteinExistence type="predicted"/>
<evidence type="ECO:0008006" key="3">
    <source>
        <dbReference type="Google" id="ProtNLM"/>
    </source>
</evidence>
<accession>A0A437QX37</accession>
<dbReference type="OrthoDB" id="7351274at2"/>
<sequence>MTFRDRLVDFQTVVSRLFLAALIAALAIQVSFFAYADDCLRLGSTDAVGLTLAGRLHENLGRALNRVGICHHFVLLPANRTTELLKQGTLDGEIDRVTSYLETVSEFAFMLEEPTVRGEGFIVVNDPAFNTLSDADAVTIGIVRGFNWHSKLAPRFAKTVVANEYAHLVGLFLKGRVGVIPIDNYTLRRFPSLETYRKIKISESALHIFLRKELADTGRRINAALKEYKSLGCRFDLADGGPDCRVAD</sequence>
<comment type="caution">
    <text evidence="1">The sequence shown here is derived from an EMBL/GenBank/DDBJ whole genome shotgun (WGS) entry which is preliminary data.</text>
</comment>
<dbReference type="Gene3D" id="3.40.190.10">
    <property type="entry name" value="Periplasmic binding protein-like II"/>
    <property type="match status" value="2"/>
</dbReference>
<organism evidence="1 2">
    <name type="scientific">Hwanghaeella grinnelliae</name>
    <dbReference type="NCBI Taxonomy" id="2500179"/>
    <lineage>
        <taxon>Bacteria</taxon>
        <taxon>Pseudomonadati</taxon>
        <taxon>Pseudomonadota</taxon>
        <taxon>Alphaproteobacteria</taxon>
        <taxon>Rhodospirillales</taxon>
        <taxon>Rhodospirillaceae</taxon>
        <taxon>Hwanghaeella</taxon>
    </lineage>
</organism>
<evidence type="ECO:0000313" key="1">
    <source>
        <dbReference type="EMBL" id="RVU38986.1"/>
    </source>
</evidence>
<dbReference type="Proteomes" id="UP000287447">
    <property type="component" value="Unassembled WGS sequence"/>
</dbReference>
<name>A0A437QX37_9PROT</name>
<dbReference type="SUPFAM" id="SSF53850">
    <property type="entry name" value="Periplasmic binding protein-like II"/>
    <property type="match status" value="1"/>
</dbReference>
<dbReference type="RefSeq" id="WP_127764358.1">
    <property type="nucleotide sequence ID" value="NZ_SADE01000001.1"/>
</dbReference>
<reference evidence="2" key="1">
    <citation type="submission" date="2019-01" db="EMBL/GenBank/DDBJ databases">
        <title>Gri0909 isolated from a small marine red alga.</title>
        <authorList>
            <person name="Kim J."/>
            <person name="Jeong S.E."/>
            <person name="Jeon C.O."/>
        </authorList>
    </citation>
    <scope>NUCLEOTIDE SEQUENCE [LARGE SCALE GENOMIC DNA]</scope>
    <source>
        <strain evidence="2">Gri0909</strain>
    </source>
</reference>
<gene>
    <name evidence="1" type="ORF">EOI86_06925</name>
</gene>
<evidence type="ECO:0000313" key="2">
    <source>
        <dbReference type="Proteomes" id="UP000287447"/>
    </source>
</evidence>
<keyword evidence="2" id="KW-1185">Reference proteome</keyword>
<dbReference type="AlphaFoldDB" id="A0A437QX37"/>
<protein>
    <recommendedName>
        <fullName evidence="3">Transporter substrate-binding domain-containing protein</fullName>
    </recommendedName>
</protein>
<dbReference type="EMBL" id="SADE01000001">
    <property type="protein sequence ID" value="RVU38986.1"/>
    <property type="molecule type" value="Genomic_DNA"/>
</dbReference>